<accession>A0A1M5ZPC0</accession>
<dbReference type="OrthoDB" id="6233174at2"/>
<protein>
    <recommendedName>
        <fullName evidence="3">HDOD domain-containing protein</fullName>
    </recommendedName>
</protein>
<evidence type="ECO:0000313" key="2">
    <source>
        <dbReference type="Proteomes" id="UP000184268"/>
    </source>
</evidence>
<dbReference type="Gene3D" id="1.10.3210.10">
    <property type="entry name" value="Hypothetical protein af1432"/>
    <property type="match status" value="1"/>
</dbReference>
<reference evidence="2" key="1">
    <citation type="submission" date="2016-11" db="EMBL/GenBank/DDBJ databases">
        <authorList>
            <person name="Varghese N."/>
            <person name="Submissions S."/>
        </authorList>
    </citation>
    <scope>NUCLEOTIDE SEQUENCE [LARGE SCALE GENOMIC DNA]</scope>
    <source>
        <strain evidence="2">DSM 16917</strain>
    </source>
</reference>
<sequence length="355" mass="40590">MTTPGAGPGSNPLCCYGPLQHQFWRYWLQPPPVAQPSSPDPIEAQYWRNKLACERLAQARKRRAHRAEQQLQDQIQQAFEARFSQQLQQHLFDLKRLVRFSPILPVHLDLLSLVLQPQCSRERLWTLVQQQSWLCDGLVRQVNREQTRRGGVSMHSAKLAFHSLGLERLQQLIPWLTFRYWCQSQPDRRNRRLWALISEQIRRVIAQAPELGLSAPRMAVLAALHGTEWLLLLTVAQGLFEQQQQQWLSEARLSKTKAVHESLRGLLLPPAPLLQALNHSGGWSGSLLQAIGGAGLPLTDLRCRALAQLSPEGRLLAQVHLQTLHDQLLERQWASEGQLLSWYQQSPLAQTPERV</sequence>
<evidence type="ECO:0000313" key="1">
    <source>
        <dbReference type="EMBL" id="SHI26225.1"/>
    </source>
</evidence>
<evidence type="ECO:0008006" key="3">
    <source>
        <dbReference type="Google" id="ProtNLM"/>
    </source>
</evidence>
<dbReference type="RefSeq" id="WP_073326175.1">
    <property type="nucleotide sequence ID" value="NZ_FQXG01000014.1"/>
</dbReference>
<dbReference type="AlphaFoldDB" id="A0A1M5ZPC0"/>
<dbReference type="Proteomes" id="UP000184268">
    <property type="component" value="Unassembled WGS sequence"/>
</dbReference>
<name>A0A1M5ZPC0_9GAMM</name>
<dbReference type="STRING" id="299255.SAMN02745129_0459"/>
<organism evidence="1 2">
    <name type="scientific">Ferrimonas marina</name>
    <dbReference type="NCBI Taxonomy" id="299255"/>
    <lineage>
        <taxon>Bacteria</taxon>
        <taxon>Pseudomonadati</taxon>
        <taxon>Pseudomonadota</taxon>
        <taxon>Gammaproteobacteria</taxon>
        <taxon>Alteromonadales</taxon>
        <taxon>Ferrimonadaceae</taxon>
        <taxon>Ferrimonas</taxon>
    </lineage>
</organism>
<gene>
    <name evidence="1" type="ORF">SAMN02745129_0459</name>
</gene>
<dbReference type="SUPFAM" id="SSF109604">
    <property type="entry name" value="HD-domain/PDEase-like"/>
    <property type="match status" value="1"/>
</dbReference>
<keyword evidence="2" id="KW-1185">Reference proteome</keyword>
<proteinExistence type="predicted"/>
<dbReference type="EMBL" id="FQXG01000014">
    <property type="protein sequence ID" value="SHI26225.1"/>
    <property type="molecule type" value="Genomic_DNA"/>
</dbReference>